<organism evidence="1 2">
    <name type="scientific">Gigaspora margarita</name>
    <dbReference type="NCBI Taxonomy" id="4874"/>
    <lineage>
        <taxon>Eukaryota</taxon>
        <taxon>Fungi</taxon>
        <taxon>Fungi incertae sedis</taxon>
        <taxon>Mucoromycota</taxon>
        <taxon>Glomeromycotina</taxon>
        <taxon>Glomeromycetes</taxon>
        <taxon>Diversisporales</taxon>
        <taxon>Gigasporaceae</taxon>
        <taxon>Gigaspora</taxon>
    </lineage>
</organism>
<comment type="caution">
    <text evidence="1">The sequence shown here is derived from an EMBL/GenBank/DDBJ whole genome shotgun (WGS) entry which is preliminary data.</text>
</comment>
<dbReference type="Gene3D" id="1.25.40.10">
    <property type="entry name" value="Tetratricopeptide repeat domain"/>
    <property type="match status" value="1"/>
</dbReference>
<sequence length="77" mass="9240">MLNTIELYQNRIGAKITKDRVHNYQKAAINGDAKRMTDIGYCYQNEILTRGNKIVKWYFEYPRDNNLNRQYNLKFCS</sequence>
<dbReference type="EMBL" id="WTPW01002286">
    <property type="protein sequence ID" value="KAF0388086.1"/>
    <property type="molecule type" value="Genomic_DNA"/>
</dbReference>
<keyword evidence="2" id="KW-1185">Reference proteome</keyword>
<name>A0A8H4A1W7_GIGMA</name>
<evidence type="ECO:0000313" key="2">
    <source>
        <dbReference type="Proteomes" id="UP000439903"/>
    </source>
</evidence>
<dbReference type="InterPro" id="IPR011990">
    <property type="entry name" value="TPR-like_helical_dom_sf"/>
</dbReference>
<dbReference type="AlphaFoldDB" id="A0A8H4A1W7"/>
<proteinExistence type="predicted"/>
<gene>
    <name evidence="1" type="ORF">F8M41_011134</name>
</gene>
<accession>A0A8H4A1W7</accession>
<reference evidence="1 2" key="1">
    <citation type="journal article" date="2019" name="Environ. Microbiol.">
        <title>At the nexus of three kingdoms: the genome of the mycorrhizal fungus Gigaspora margarita provides insights into plant, endobacterial and fungal interactions.</title>
        <authorList>
            <person name="Venice F."/>
            <person name="Ghignone S."/>
            <person name="Salvioli di Fossalunga A."/>
            <person name="Amselem J."/>
            <person name="Novero M."/>
            <person name="Xianan X."/>
            <person name="Sedzielewska Toro K."/>
            <person name="Morin E."/>
            <person name="Lipzen A."/>
            <person name="Grigoriev I.V."/>
            <person name="Henrissat B."/>
            <person name="Martin F.M."/>
            <person name="Bonfante P."/>
        </authorList>
    </citation>
    <scope>NUCLEOTIDE SEQUENCE [LARGE SCALE GENOMIC DNA]</scope>
    <source>
        <strain evidence="1 2">BEG34</strain>
    </source>
</reference>
<dbReference type="Proteomes" id="UP000439903">
    <property type="component" value="Unassembled WGS sequence"/>
</dbReference>
<evidence type="ECO:0000313" key="1">
    <source>
        <dbReference type="EMBL" id="KAF0388086.1"/>
    </source>
</evidence>
<protein>
    <submittedName>
        <fullName evidence="1">Uncharacterized protein</fullName>
    </submittedName>
</protein>